<feature type="compositionally biased region" description="Basic and acidic residues" evidence="1">
    <location>
        <begin position="197"/>
        <end position="210"/>
    </location>
</feature>
<comment type="caution">
    <text evidence="3">The sequence shown here is derived from an EMBL/GenBank/DDBJ whole genome shotgun (WGS) entry which is preliminary data.</text>
</comment>
<proteinExistence type="predicted"/>
<accession>A0AAW0EEV1</accession>
<dbReference type="Proteomes" id="UP001383192">
    <property type="component" value="Unassembled WGS sequence"/>
</dbReference>
<feature type="region of interest" description="Disordered" evidence="1">
    <location>
        <begin position="197"/>
        <end position="244"/>
    </location>
</feature>
<evidence type="ECO:0000313" key="4">
    <source>
        <dbReference type="Proteomes" id="UP001383192"/>
    </source>
</evidence>
<evidence type="ECO:0000259" key="2">
    <source>
        <dbReference type="Pfam" id="PF20236"/>
    </source>
</evidence>
<feature type="compositionally biased region" description="Gly residues" evidence="1">
    <location>
        <begin position="212"/>
        <end position="244"/>
    </location>
</feature>
<evidence type="ECO:0000256" key="1">
    <source>
        <dbReference type="SAM" id="MobiDB-lite"/>
    </source>
</evidence>
<dbReference type="InterPro" id="IPR046528">
    <property type="entry name" value="DUF6593"/>
</dbReference>
<protein>
    <recommendedName>
        <fullName evidence="2">DUF6593 domain-containing protein</fullName>
    </recommendedName>
</protein>
<evidence type="ECO:0000313" key="3">
    <source>
        <dbReference type="EMBL" id="KAK7062769.1"/>
    </source>
</evidence>
<feature type="domain" description="DUF6593" evidence="2">
    <location>
        <begin position="13"/>
        <end position="156"/>
    </location>
</feature>
<dbReference type="EMBL" id="JAYKXP010000001">
    <property type="protein sequence ID" value="KAK7062769.1"/>
    <property type="molecule type" value="Genomic_DNA"/>
</dbReference>
<gene>
    <name evidence="3" type="ORF">VNI00_000258</name>
</gene>
<organism evidence="3 4">
    <name type="scientific">Paramarasmius palmivorus</name>
    <dbReference type="NCBI Taxonomy" id="297713"/>
    <lineage>
        <taxon>Eukaryota</taxon>
        <taxon>Fungi</taxon>
        <taxon>Dikarya</taxon>
        <taxon>Basidiomycota</taxon>
        <taxon>Agaricomycotina</taxon>
        <taxon>Agaricomycetes</taxon>
        <taxon>Agaricomycetidae</taxon>
        <taxon>Agaricales</taxon>
        <taxon>Marasmiineae</taxon>
        <taxon>Marasmiaceae</taxon>
        <taxon>Paramarasmius</taxon>
    </lineage>
</organism>
<name>A0AAW0EEV1_9AGAR</name>
<sequence length="244" mass="26045">MDSAFSSFTIRNTSNNTLTVTRSLIQESGSERIAHVELNKSKVYIYGRKVPVVVKKSLFRSCVSDSSVEIAQVFEIAYYRSYTFSASNKGTYKWVRGEDFKLVLYSASTPTPLAHFTDGKIGGYTLCPAALFIENPALAQVEVNEIVATLAYVQWKCGLNVGCGSGFQFSIIEGREEQLPSFLSEIYAMIERTQREYAKTSRRRGNDSRVRSGGGEGGSGGGGDSGGCSGGGDGGGDGGGGGGE</sequence>
<dbReference type="AlphaFoldDB" id="A0AAW0EEV1"/>
<reference evidence="3 4" key="1">
    <citation type="submission" date="2024-01" db="EMBL/GenBank/DDBJ databases">
        <title>A draft genome for a cacao thread blight-causing isolate of Paramarasmius palmivorus.</title>
        <authorList>
            <person name="Baruah I.K."/>
            <person name="Bukari Y."/>
            <person name="Amoako-Attah I."/>
            <person name="Meinhardt L.W."/>
            <person name="Bailey B.A."/>
            <person name="Cohen S.P."/>
        </authorList>
    </citation>
    <scope>NUCLEOTIDE SEQUENCE [LARGE SCALE GENOMIC DNA]</scope>
    <source>
        <strain evidence="3 4">GH-12</strain>
    </source>
</reference>
<dbReference type="Pfam" id="PF20236">
    <property type="entry name" value="DUF6593"/>
    <property type="match status" value="1"/>
</dbReference>
<keyword evidence="4" id="KW-1185">Reference proteome</keyword>